<dbReference type="Proteomes" id="UP000228552">
    <property type="component" value="Chromosome"/>
</dbReference>
<feature type="transmembrane region" description="Helical" evidence="1">
    <location>
        <begin position="49"/>
        <end position="69"/>
    </location>
</feature>
<keyword evidence="1" id="KW-0812">Transmembrane</keyword>
<keyword evidence="1" id="KW-0472">Membrane</keyword>
<dbReference type="PANTHER" id="PTHR39174:SF1">
    <property type="entry name" value="INNER MEMBRANE PROTEIN"/>
    <property type="match status" value="1"/>
</dbReference>
<dbReference type="AlphaFoldDB" id="A0AAD0AN87"/>
<dbReference type="EMBL" id="CP024700">
    <property type="protein sequence ID" value="ATV62714.1"/>
    <property type="molecule type" value="Genomic_DNA"/>
</dbReference>
<proteinExistence type="predicted"/>
<accession>A0AAD0AN87</accession>
<keyword evidence="3" id="KW-1185">Reference proteome</keyword>
<dbReference type="Pfam" id="PF06196">
    <property type="entry name" value="DUF997"/>
    <property type="match status" value="1"/>
</dbReference>
<dbReference type="PANTHER" id="PTHR39174">
    <property type="entry name" value="INNER MEMBRANE PROTEIN-RELATED"/>
    <property type="match status" value="1"/>
</dbReference>
<evidence type="ECO:0000313" key="3">
    <source>
        <dbReference type="Proteomes" id="UP000228552"/>
    </source>
</evidence>
<keyword evidence="1" id="KW-1133">Transmembrane helix</keyword>
<sequence length="90" mass="11001">MKISKQINKEVLITIALYLIYFVWWYYFAYEYGSDNVEEYKYILGLPEWFFYSCVVGLVLINVLVYVCIKLFFKDVDFEEYDNKDKKLDK</sequence>
<name>A0AAD0AN87_9FUSO</name>
<gene>
    <name evidence="2" type="ORF">CTM74_13285</name>
</gene>
<reference evidence="2 3" key="1">
    <citation type="submission" date="2017-11" db="EMBL/GenBank/DDBJ databases">
        <title>Genome sequencing of Fusobacterium periodonticum KCOM 1263.</title>
        <authorList>
            <person name="Kook J.-K."/>
            <person name="Park S.-N."/>
            <person name="Lim Y.K."/>
        </authorList>
    </citation>
    <scope>NUCLEOTIDE SEQUENCE [LARGE SCALE GENOMIC DNA]</scope>
    <source>
        <strain evidence="2 3">KCOM 1263</strain>
    </source>
</reference>
<feature type="transmembrane region" description="Helical" evidence="1">
    <location>
        <begin position="12"/>
        <end position="29"/>
    </location>
</feature>
<organism evidence="2 3">
    <name type="scientific">Fusobacterium pseudoperiodonticum</name>
    <dbReference type="NCBI Taxonomy" id="2663009"/>
    <lineage>
        <taxon>Bacteria</taxon>
        <taxon>Fusobacteriati</taxon>
        <taxon>Fusobacteriota</taxon>
        <taxon>Fusobacteriia</taxon>
        <taxon>Fusobacteriales</taxon>
        <taxon>Fusobacteriaceae</taxon>
        <taxon>Fusobacterium</taxon>
    </lineage>
</organism>
<dbReference type="InterPro" id="IPR010398">
    <property type="entry name" value="DUF997"/>
</dbReference>
<dbReference type="RefSeq" id="WP_008794547.1">
    <property type="nucleotide sequence ID" value="NZ_CP024700.1"/>
</dbReference>
<protein>
    <submittedName>
        <fullName evidence="2">DUF997 domain-containing protein</fullName>
    </submittedName>
</protein>
<evidence type="ECO:0000313" key="2">
    <source>
        <dbReference type="EMBL" id="ATV62714.1"/>
    </source>
</evidence>
<evidence type="ECO:0000256" key="1">
    <source>
        <dbReference type="SAM" id="Phobius"/>
    </source>
</evidence>